<dbReference type="AlphaFoldDB" id="A0A1I4I549"/>
<dbReference type="EMBL" id="FOSV01000016">
    <property type="protein sequence ID" value="SFL49445.1"/>
    <property type="molecule type" value="Genomic_DNA"/>
</dbReference>
<keyword evidence="1" id="KW-1133">Transmembrane helix</keyword>
<sequence>MVSIFPFWMLMYVVIAILLYISSGIMFMGCYMPEQIYSIMKWNPLVQIVEWVRLGYEPNLPITIDYLYVLGWIFSAFTVGFLMDRYVVAR</sequence>
<accession>A0A1I4I549</accession>
<keyword evidence="1" id="KW-0472">Membrane</keyword>
<protein>
    <submittedName>
        <fullName evidence="2">Capsular polysaccharide transport system permease protein</fullName>
    </submittedName>
</protein>
<reference evidence="3" key="1">
    <citation type="submission" date="2016-10" db="EMBL/GenBank/DDBJ databases">
        <authorList>
            <person name="Varghese N."/>
            <person name="Submissions S."/>
        </authorList>
    </citation>
    <scope>NUCLEOTIDE SEQUENCE [LARGE SCALE GENOMIC DNA]</scope>
    <source>
        <strain evidence="3">CGMCC 1.6474</strain>
    </source>
</reference>
<dbReference type="Proteomes" id="UP000198804">
    <property type="component" value="Unassembled WGS sequence"/>
</dbReference>
<evidence type="ECO:0000256" key="1">
    <source>
        <dbReference type="SAM" id="Phobius"/>
    </source>
</evidence>
<feature type="transmembrane region" description="Helical" evidence="1">
    <location>
        <begin position="7"/>
        <end position="28"/>
    </location>
</feature>
<feature type="transmembrane region" description="Helical" evidence="1">
    <location>
        <begin position="66"/>
        <end position="88"/>
    </location>
</feature>
<gene>
    <name evidence="2" type="ORF">SAMN04488125_11668</name>
</gene>
<keyword evidence="1" id="KW-0812">Transmembrane</keyword>
<keyword evidence="3" id="KW-1185">Reference proteome</keyword>
<dbReference type="STRING" id="414703.SAMN04488125_11668"/>
<organism evidence="2 3">
    <name type="scientific">Methylorubrum salsuginis</name>
    <dbReference type="NCBI Taxonomy" id="414703"/>
    <lineage>
        <taxon>Bacteria</taxon>
        <taxon>Pseudomonadati</taxon>
        <taxon>Pseudomonadota</taxon>
        <taxon>Alphaproteobacteria</taxon>
        <taxon>Hyphomicrobiales</taxon>
        <taxon>Methylobacteriaceae</taxon>
        <taxon>Methylorubrum</taxon>
    </lineage>
</organism>
<proteinExistence type="predicted"/>
<evidence type="ECO:0000313" key="3">
    <source>
        <dbReference type="Proteomes" id="UP000198804"/>
    </source>
</evidence>
<evidence type="ECO:0000313" key="2">
    <source>
        <dbReference type="EMBL" id="SFL49445.1"/>
    </source>
</evidence>
<name>A0A1I4I549_9HYPH</name>